<dbReference type="PANTHER" id="PTHR34584:SF1">
    <property type="entry name" value="NA(+)_H(+) ANTIPORTER SUBUNIT E1"/>
    <property type="match status" value="1"/>
</dbReference>
<dbReference type="EMBL" id="UARK01000001">
    <property type="protein sequence ID" value="SPW24270.1"/>
    <property type="molecule type" value="Genomic_DNA"/>
</dbReference>
<name>A0A448THF0_9CORY</name>
<evidence type="ECO:0000256" key="2">
    <source>
        <dbReference type="ARBA" id="ARBA00006228"/>
    </source>
</evidence>
<dbReference type="Pfam" id="PF01899">
    <property type="entry name" value="MNHE"/>
    <property type="match status" value="1"/>
</dbReference>
<gene>
    <name evidence="7" type="primary">mrpE</name>
    <name evidence="7" type="ORF">NCTC10254_00641</name>
</gene>
<dbReference type="InterPro" id="IPR002758">
    <property type="entry name" value="Cation_antiport_E"/>
</dbReference>
<keyword evidence="6" id="KW-0472">Membrane</keyword>
<comment type="subcellular location">
    <subcellularLocation>
        <location evidence="1">Cell membrane</location>
        <topology evidence="1">Multi-pass membrane protein</topology>
    </subcellularLocation>
</comment>
<dbReference type="GO" id="GO:0005886">
    <property type="term" value="C:plasma membrane"/>
    <property type="evidence" value="ECO:0007669"/>
    <property type="project" value="UniProtKB-SubCell"/>
</dbReference>
<dbReference type="NCBIfam" id="NF009297">
    <property type="entry name" value="PRK12654.1"/>
    <property type="match status" value="1"/>
</dbReference>
<protein>
    <submittedName>
        <fullName evidence="7">Na(+)/H(+) antiporter subunit E</fullName>
    </submittedName>
</protein>
<reference evidence="7 8" key="1">
    <citation type="submission" date="2018-06" db="EMBL/GenBank/DDBJ databases">
        <authorList>
            <consortium name="Pathogen Informatics"/>
            <person name="Doyle S."/>
        </authorList>
    </citation>
    <scope>NUCLEOTIDE SEQUENCE [LARGE SCALE GENOMIC DNA]</scope>
    <source>
        <strain evidence="7 8">NCTC10254</strain>
    </source>
</reference>
<proteinExistence type="inferred from homology"/>
<dbReference type="GO" id="GO:0008324">
    <property type="term" value="F:monoatomic cation transmembrane transporter activity"/>
    <property type="evidence" value="ECO:0007669"/>
    <property type="project" value="InterPro"/>
</dbReference>
<dbReference type="AlphaFoldDB" id="A0A448THF0"/>
<evidence type="ECO:0000256" key="1">
    <source>
        <dbReference type="ARBA" id="ARBA00004651"/>
    </source>
</evidence>
<organism evidence="7 8">
    <name type="scientific">Corynebacterium matruchotii</name>
    <dbReference type="NCBI Taxonomy" id="43768"/>
    <lineage>
        <taxon>Bacteria</taxon>
        <taxon>Bacillati</taxon>
        <taxon>Actinomycetota</taxon>
        <taxon>Actinomycetes</taxon>
        <taxon>Mycobacteriales</taxon>
        <taxon>Corynebacteriaceae</taxon>
        <taxon>Corynebacterium</taxon>
    </lineage>
</organism>
<evidence type="ECO:0000313" key="8">
    <source>
        <dbReference type="Proteomes" id="UP000249886"/>
    </source>
</evidence>
<evidence type="ECO:0000256" key="6">
    <source>
        <dbReference type="ARBA" id="ARBA00023136"/>
    </source>
</evidence>
<evidence type="ECO:0000256" key="5">
    <source>
        <dbReference type="ARBA" id="ARBA00022989"/>
    </source>
</evidence>
<dbReference type="GeneID" id="84572940"/>
<keyword evidence="3" id="KW-1003">Cell membrane</keyword>
<dbReference type="PANTHER" id="PTHR34584">
    <property type="entry name" value="NA(+)/H(+) ANTIPORTER SUBUNIT E1"/>
    <property type="match status" value="1"/>
</dbReference>
<accession>A0A448THF0</accession>
<dbReference type="Proteomes" id="UP000249886">
    <property type="component" value="Unassembled WGS sequence"/>
</dbReference>
<dbReference type="RefSeq" id="WP_005524124.1">
    <property type="nucleotide sequence ID" value="NZ_CAUOLB010000025.1"/>
</dbReference>
<evidence type="ECO:0000256" key="3">
    <source>
        <dbReference type="ARBA" id="ARBA00022475"/>
    </source>
</evidence>
<evidence type="ECO:0000313" key="7">
    <source>
        <dbReference type="EMBL" id="SPW24270.1"/>
    </source>
</evidence>
<sequence>MKGLLHAGYYSAWLIGQLLLASRDVLVDTLTGNKKLDPSVVAYPLRVTKDWQITAFACSITITPGTISIGLDEGPSGERLLMVHAIFGSDPLAVLKDLAHMEETLAPHVAGIDNQLERAATYHPAPRPSSLRNRGVN</sequence>
<comment type="caution">
    <text evidence="7">The sequence shown here is derived from an EMBL/GenBank/DDBJ whole genome shotgun (WGS) entry which is preliminary data.</text>
</comment>
<keyword evidence="5" id="KW-1133">Transmembrane helix</keyword>
<evidence type="ECO:0000256" key="4">
    <source>
        <dbReference type="ARBA" id="ARBA00022692"/>
    </source>
</evidence>
<comment type="similarity">
    <text evidence="2">Belongs to the CPA3 antiporters (TC 2.A.63) subunit E family.</text>
</comment>
<keyword evidence="4" id="KW-0812">Transmembrane</keyword>